<name>A0A940DRY9_9BACT</name>
<reference evidence="2" key="2">
    <citation type="journal article" date="2021" name="PeerJ">
        <title>Extensive microbial diversity within the chicken gut microbiome revealed by metagenomics and culture.</title>
        <authorList>
            <person name="Gilroy R."/>
            <person name="Ravi A."/>
            <person name="Getino M."/>
            <person name="Pursley I."/>
            <person name="Horton D.L."/>
            <person name="Alikhan N.F."/>
            <person name="Baker D."/>
            <person name="Gharbi K."/>
            <person name="Hall N."/>
            <person name="Watson M."/>
            <person name="Adriaenssens E.M."/>
            <person name="Foster-Nyarko E."/>
            <person name="Jarju S."/>
            <person name="Secka A."/>
            <person name="Antonio M."/>
            <person name="Oren A."/>
            <person name="Chaudhuri R.R."/>
            <person name="La Ragione R."/>
            <person name="Hildebrand F."/>
            <person name="Pallen M.J."/>
        </authorList>
    </citation>
    <scope>NUCLEOTIDE SEQUENCE</scope>
    <source>
        <strain evidence="2">G3-8215</strain>
    </source>
</reference>
<dbReference type="Pfam" id="PF10988">
    <property type="entry name" value="DUF2807"/>
    <property type="match status" value="2"/>
</dbReference>
<comment type="caution">
    <text evidence="2">The sequence shown here is derived from an EMBL/GenBank/DDBJ whole genome shotgun (WGS) entry which is preliminary data.</text>
</comment>
<evidence type="ECO:0000259" key="1">
    <source>
        <dbReference type="Pfam" id="PF10988"/>
    </source>
</evidence>
<evidence type="ECO:0000313" key="3">
    <source>
        <dbReference type="Proteomes" id="UP000725002"/>
    </source>
</evidence>
<reference evidence="2" key="1">
    <citation type="submission" date="2020-10" db="EMBL/GenBank/DDBJ databases">
        <authorList>
            <person name="Gilroy R."/>
        </authorList>
    </citation>
    <scope>NUCLEOTIDE SEQUENCE</scope>
    <source>
        <strain evidence="2">G3-8215</strain>
    </source>
</reference>
<dbReference type="Gene3D" id="2.160.20.120">
    <property type="match status" value="1"/>
</dbReference>
<feature type="domain" description="Putative auto-transporter adhesin head GIN" evidence="1">
    <location>
        <begin position="38"/>
        <end position="159"/>
    </location>
</feature>
<dbReference type="AlphaFoldDB" id="A0A940DRY9"/>
<gene>
    <name evidence="2" type="ORF">IAB75_03740</name>
</gene>
<accession>A0A940DRY9</accession>
<dbReference type="Proteomes" id="UP000725002">
    <property type="component" value="Unassembled WGS sequence"/>
</dbReference>
<proteinExistence type="predicted"/>
<dbReference type="EMBL" id="JADILV010000024">
    <property type="protein sequence ID" value="MBO8483211.1"/>
    <property type="molecule type" value="Genomic_DNA"/>
</dbReference>
<organism evidence="2 3">
    <name type="scientific">Candidatus Cryptobacteroides avicola</name>
    <dbReference type="NCBI Taxonomy" id="2840757"/>
    <lineage>
        <taxon>Bacteria</taxon>
        <taxon>Pseudomonadati</taxon>
        <taxon>Bacteroidota</taxon>
        <taxon>Bacteroidia</taxon>
        <taxon>Bacteroidales</taxon>
        <taxon>Candidatus Cryptobacteroides</taxon>
    </lineage>
</organism>
<sequence>MENRLWTVVVFLGVLCGCSKIDLAGITDTVQVDVPVSYTGLAVYSGIDVRLSEDCTVPQLEADVNIIPHIEIYGQDGTLKICLEKGVRLDNDAWNSFKAVVTLPAKDGIRAVTLSGASSLISDIPFRSDAFSLAASGASMFTGAIKAEELDIDLSGASLAECGFLEGDNMRLSASGASFMKLSGTVQSCNMVLSGASSVSGISDSQKYSMEIDRCTGSLSGASSATFRSDGEIRCTLSGASLIYYSGNADSSGSHTEGGSAVVPDKG</sequence>
<dbReference type="InterPro" id="IPR021255">
    <property type="entry name" value="DUF2807"/>
</dbReference>
<protein>
    <submittedName>
        <fullName evidence="2">DUF2807 domain-containing protein</fullName>
    </submittedName>
</protein>
<dbReference type="PROSITE" id="PS51257">
    <property type="entry name" value="PROKAR_LIPOPROTEIN"/>
    <property type="match status" value="1"/>
</dbReference>
<feature type="domain" description="Putative auto-transporter adhesin head GIN" evidence="1">
    <location>
        <begin position="165"/>
        <end position="249"/>
    </location>
</feature>
<evidence type="ECO:0000313" key="2">
    <source>
        <dbReference type="EMBL" id="MBO8483211.1"/>
    </source>
</evidence>